<protein>
    <submittedName>
        <fullName evidence="2">Uncharacterized protein</fullName>
    </submittedName>
</protein>
<evidence type="ECO:0000256" key="1">
    <source>
        <dbReference type="SAM" id="MobiDB-lite"/>
    </source>
</evidence>
<sequence>MSRALARCHEDRGMMLDLRAGATKPPNHGVTESQPVTPPRGGQWRTICGRLGCSTPSAAASMDNVPDRKMCAAEQRTPPCDSRRFCSVPLVPSDGPAFICWLAATRTTTQADLRIDQAGHLQAVYRKERGSRRRRRRQELLWDKNGYSQAFMVLQAKLSLGAFAEGDRLTA</sequence>
<dbReference type="Proteomes" id="UP000044602">
    <property type="component" value="Unassembled WGS sequence"/>
</dbReference>
<evidence type="ECO:0000313" key="3">
    <source>
        <dbReference type="Proteomes" id="UP000044602"/>
    </source>
</evidence>
<feature type="region of interest" description="Disordered" evidence="1">
    <location>
        <begin position="22"/>
        <end position="41"/>
    </location>
</feature>
<gene>
    <name evidence="2" type="ORF">BN1708_003931</name>
</gene>
<accession>A0A0G4LS31</accession>
<dbReference type="AlphaFoldDB" id="A0A0G4LS31"/>
<keyword evidence="3" id="KW-1185">Reference proteome</keyword>
<name>A0A0G4LS31_VERLO</name>
<dbReference type="EMBL" id="CVQH01017779">
    <property type="protein sequence ID" value="CRK24813.1"/>
    <property type="molecule type" value="Genomic_DNA"/>
</dbReference>
<proteinExistence type="predicted"/>
<reference evidence="2 3" key="1">
    <citation type="submission" date="2015-05" db="EMBL/GenBank/DDBJ databases">
        <authorList>
            <person name="Wang D.B."/>
            <person name="Wang M."/>
        </authorList>
    </citation>
    <scope>NUCLEOTIDE SEQUENCE [LARGE SCALE GENOMIC DNA]</scope>
    <source>
        <strain evidence="2">VL1</strain>
    </source>
</reference>
<evidence type="ECO:0000313" key="2">
    <source>
        <dbReference type="EMBL" id="CRK24813.1"/>
    </source>
</evidence>
<organism evidence="2 3">
    <name type="scientific">Verticillium longisporum</name>
    <name type="common">Verticillium dahliae var. longisporum</name>
    <dbReference type="NCBI Taxonomy" id="100787"/>
    <lineage>
        <taxon>Eukaryota</taxon>
        <taxon>Fungi</taxon>
        <taxon>Dikarya</taxon>
        <taxon>Ascomycota</taxon>
        <taxon>Pezizomycotina</taxon>
        <taxon>Sordariomycetes</taxon>
        <taxon>Hypocreomycetidae</taxon>
        <taxon>Glomerellales</taxon>
        <taxon>Plectosphaerellaceae</taxon>
        <taxon>Verticillium</taxon>
    </lineage>
</organism>